<proteinExistence type="predicted"/>
<feature type="compositionally biased region" description="Pro residues" evidence="1">
    <location>
        <begin position="572"/>
        <end position="588"/>
    </location>
</feature>
<dbReference type="InterPro" id="IPR029140">
    <property type="entry name" value="Mfa1_C"/>
</dbReference>
<feature type="compositionally biased region" description="Pro residues" evidence="1">
    <location>
        <begin position="611"/>
        <end position="627"/>
    </location>
</feature>
<dbReference type="Gene3D" id="2.60.40.3690">
    <property type="match status" value="1"/>
</dbReference>
<dbReference type="InterPro" id="IPR047786">
    <property type="entry name" value="Mfa1_fim"/>
</dbReference>
<protein>
    <submittedName>
        <fullName evidence="3">Mfa1 fimbrilin C-terminal domain-containing protein</fullName>
    </submittedName>
</protein>
<evidence type="ECO:0000313" key="3">
    <source>
        <dbReference type="EMBL" id="MBC5642714.1"/>
    </source>
</evidence>
<evidence type="ECO:0000256" key="1">
    <source>
        <dbReference type="SAM" id="MobiDB-lite"/>
    </source>
</evidence>
<reference evidence="3 4" key="1">
    <citation type="submission" date="2020-08" db="EMBL/GenBank/DDBJ databases">
        <title>Genome public.</title>
        <authorList>
            <person name="Liu C."/>
            <person name="Sun Q."/>
        </authorList>
    </citation>
    <scope>NUCLEOTIDE SEQUENCE [LARGE SCALE GENOMIC DNA]</scope>
    <source>
        <strain evidence="3 4">BX2</strain>
    </source>
</reference>
<organism evidence="3 4">
    <name type="scientific">Parabacteroides segnis</name>
    <dbReference type="NCBI Taxonomy" id="2763058"/>
    <lineage>
        <taxon>Bacteria</taxon>
        <taxon>Pseudomonadati</taxon>
        <taxon>Bacteroidota</taxon>
        <taxon>Bacteroidia</taxon>
        <taxon>Bacteroidales</taxon>
        <taxon>Tannerellaceae</taxon>
        <taxon>Parabacteroides</taxon>
    </lineage>
</organism>
<dbReference type="EMBL" id="JACOOI010000006">
    <property type="protein sequence ID" value="MBC5642714.1"/>
    <property type="molecule type" value="Genomic_DNA"/>
</dbReference>
<sequence length="658" mass="72704">MNIAYKYLLYACMATCFMQVGCTDEVHLIRDDGEEDVVVKNYLRLTISSPEAKLLTRSNPTGGENGDGYEPGQDYETRIDDLMLLFYQGTDGVNSPASTPIDKIMYLDRNAMEGDNRTEPVLVGLPGGWYDLLVITNTGNIRSQLQGMTLGGVRDYLQKRAWTENGGKYSRFVMASDGHLDTQVYICGENTIDNPASATVEVERHAARIDYQLVHKYYDVTDKTAGEAQVSITGALIVNKLDAGSYMLKRVIGAASDGSYGAENTLKYLGLELPEWGDHQTNYVLDPWSRKKTLANVDRRVFNPEQPSGSGQPLASLYENYFTSYGTSVSNWKFAPGLGERVGDWYRVGYTKENAVAKAEQSPYINTGVVFKASYGPKKCIVYDPVSGKAVERTGLDGAPFTFFAFNGVIYGSAEAAMAAFAGNGTNVVGYDFAGKTWGDVEKLTKVLKENDPVGYCRFLTRKAKGKTATDRLTEAEASLLSWNNYMYVTFGYSLGTNSIPTINLNGKDTRRLLARYGLHTYADGVCYYTHWIRHSNNNDPSKGIMEYAIVRNNVYKLRISDIYGLGKDIPYEPPFDPEPVDPTPPGPDDPDDPDDPTPPGPDDPDDPDDPTPPGPDDPDDPTPPGPDDPDDPDTDPLIQIEVVVKPWLIIDPETFYF</sequence>
<evidence type="ECO:0000259" key="2">
    <source>
        <dbReference type="Pfam" id="PF15495"/>
    </source>
</evidence>
<keyword evidence="4" id="KW-1185">Reference proteome</keyword>
<feature type="domain" description="Minor fimbrium subunit Mfa1 C-terminal" evidence="2">
    <location>
        <begin position="521"/>
        <end position="651"/>
    </location>
</feature>
<evidence type="ECO:0000313" key="4">
    <source>
        <dbReference type="Proteomes" id="UP000644010"/>
    </source>
</evidence>
<comment type="caution">
    <text evidence="3">The sequence shown here is derived from an EMBL/GenBank/DDBJ whole genome shotgun (WGS) entry which is preliminary data.</text>
</comment>
<accession>A0ABR7E0Y2</accession>
<feature type="region of interest" description="Disordered" evidence="1">
    <location>
        <begin position="569"/>
        <end position="639"/>
    </location>
</feature>
<gene>
    <name evidence="3" type="ORF">H8S77_07420</name>
</gene>
<dbReference type="RefSeq" id="WP_186958891.1">
    <property type="nucleotide sequence ID" value="NZ_JACOOI010000006.1"/>
</dbReference>
<dbReference type="NCBIfam" id="NF038041">
    <property type="entry name" value="fim_Mfa1_fam"/>
    <property type="match status" value="1"/>
</dbReference>
<dbReference type="Gene3D" id="2.60.40.2580">
    <property type="match status" value="1"/>
</dbReference>
<dbReference type="Pfam" id="PF15495">
    <property type="entry name" value="Fimbrillin_C"/>
    <property type="match status" value="1"/>
</dbReference>
<name>A0ABR7E0Y2_9BACT</name>
<dbReference type="Proteomes" id="UP000644010">
    <property type="component" value="Unassembled WGS sequence"/>
</dbReference>